<dbReference type="EMBL" id="JBHSWH010000001">
    <property type="protein sequence ID" value="MFC6707398.1"/>
    <property type="molecule type" value="Genomic_DNA"/>
</dbReference>
<dbReference type="RefSeq" id="WP_382404065.1">
    <property type="nucleotide sequence ID" value="NZ_JBHSWH010000001.1"/>
</dbReference>
<name>A0ABW2AKD2_9MICO</name>
<sequence length="129" mass="13594">MTTRSRPRSPHPDACGAVSADGGTPHAPTTAQEIIDREDAVGQQASATEGTSRFASTGDPKVDRALAELPDPDEHRRDDELSTGRSDDQGSNDSASGIDLPDPGLLDAHLAEVTSVHRQLQQRLSDLSG</sequence>
<feature type="compositionally biased region" description="Polar residues" evidence="1">
    <location>
        <begin position="43"/>
        <end position="55"/>
    </location>
</feature>
<keyword evidence="3" id="KW-1185">Reference proteome</keyword>
<evidence type="ECO:0000256" key="1">
    <source>
        <dbReference type="SAM" id="MobiDB-lite"/>
    </source>
</evidence>
<comment type="caution">
    <text evidence="2">The sequence shown here is derived from an EMBL/GenBank/DDBJ whole genome shotgun (WGS) entry which is preliminary data.</text>
</comment>
<feature type="compositionally biased region" description="Basic and acidic residues" evidence="1">
    <location>
        <begin position="60"/>
        <end position="88"/>
    </location>
</feature>
<protein>
    <submittedName>
        <fullName evidence="2">Uncharacterized protein</fullName>
    </submittedName>
</protein>
<gene>
    <name evidence="2" type="ORF">ACFQDH_19630</name>
</gene>
<evidence type="ECO:0000313" key="3">
    <source>
        <dbReference type="Proteomes" id="UP001596298"/>
    </source>
</evidence>
<reference evidence="3" key="1">
    <citation type="journal article" date="2019" name="Int. J. Syst. Evol. Microbiol.">
        <title>The Global Catalogue of Microorganisms (GCM) 10K type strain sequencing project: providing services to taxonomists for standard genome sequencing and annotation.</title>
        <authorList>
            <consortium name="The Broad Institute Genomics Platform"/>
            <consortium name="The Broad Institute Genome Sequencing Center for Infectious Disease"/>
            <person name="Wu L."/>
            <person name="Ma J."/>
        </authorList>
    </citation>
    <scope>NUCLEOTIDE SEQUENCE [LARGE SCALE GENOMIC DNA]</scope>
    <source>
        <strain evidence="3">CCUG 58127</strain>
    </source>
</reference>
<feature type="region of interest" description="Disordered" evidence="1">
    <location>
        <begin position="1"/>
        <end position="106"/>
    </location>
</feature>
<proteinExistence type="predicted"/>
<accession>A0ABW2AKD2</accession>
<organism evidence="2 3">
    <name type="scientific">Flexivirga alba</name>
    <dbReference type="NCBI Taxonomy" id="702742"/>
    <lineage>
        <taxon>Bacteria</taxon>
        <taxon>Bacillati</taxon>
        <taxon>Actinomycetota</taxon>
        <taxon>Actinomycetes</taxon>
        <taxon>Micrococcales</taxon>
        <taxon>Dermacoccaceae</taxon>
        <taxon>Flexivirga</taxon>
    </lineage>
</organism>
<evidence type="ECO:0000313" key="2">
    <source>
        <dbReference type="EMBL" id="MFC6707398.1"/>
    </source>
</evidence>
<dbReference type="Proteomes" id="UP001596298">
    <property type="component" value="Unassembled WGS sequence"/>
</dbReference>